<evidence type="ECO:0008006" key="8">
    <source>
        <dbReference type="Google" id="ProtNLM"/>
    </source>
</evidence>
<keyword evidence="4" id="KW-0812">Transmembrane</keyword>
<sequence>MRCISVGGHLLAAVAVVAGAVDVAQGSNPAVNHLESRQNSPSNSPPANEFLRRVGGTVSVLGDRRIYYDGGSVSQVDWVVDGRLSNPTNTTLSIDLSKSWSPENVSIAEIRRLDIPAMQYQSAIVDETNGCFYVWGGFSKFNIPAPSPREFYKLCDNVWGPAETSSIDEFRQFAPMAFSASASTKDAGFIFGGRAYRNTPVDGTENSKKYLSFNYTTRAWRYHDIPDDFSIDRTMWGARAIFVPNFGPNGLIFFLGGITGIETAGQAYLPFRSTVRFMDPVTNEWYKQEATAPDGFPGTRHEHCIAGVAGENNTYDIYMFGGSNNDEKAAYNSVHVLSLPSFTWSLVGRVPRSQVREGNGCAIVGKSQFLTWGGIEWGSELEQVSSPDPFPQGLGIFDLNALEWKDEYRADAAAYTAHSTLIAARASPTAWTSDEVSGFFNPNEDSPVISETPLPDNSDPASSPPIGAIAGGVVGGVVLVAAAAGLWFFLRRRRAKTAASAQQPDAAAATTQYELVPGAGEHKYPAELHEQYQPAEMGAYGNEPPRPVHEMDGGYNTGGYNNGGYNNTNYRP</sequence>
<dbReference type="Proteomes" id="UP000770015">
    <property type="component" value="Unassembled WGS sequence"/>
</dbReference>
<evidence type="ECO:0000256" key="1">
    <source>
        <dbReference type="ARBA" id="ARBA00022737"/>
    </source>
</evidence>
<dbReference type="InterPro" id="IPR011043">
    <property type="entry name" value="Gal_Oxase/kelch_b-propeller"/>
</dbReference>
<evidence type="ECO:0000256" key="3">
    <source>
        <dbReference type="SAM" id="MobiDB-lite"/>
    </source>
</evidence>
<keyword evidence="2" id="KW-0408">Iron</keyword>
<keyword evidence="5" id="KW-0732">Signal</keyword>
<feature type="region of interest" description="Disordered" evidence="3">
    <location>
        <begin position="442"/>
        <end position="463"/>
    </location>
</feature>
<dbReference type="GO" id="GO:0019760">
    <property type="term" value="P:glucosinolate metabolic process"/>
    <property type="evidence" value="ECO:0007669"/>
    <property type="project" value="UniProtKB-ARBA"/>
</dbReference>
<dbReference type="Gene3D" id="1.20.5.510">
    <property type="entry name" value="Single helix bin"/>
    <property type="match status" value="1"/>
</dbReference>
<organism evidence="6 7">
    <name type="scientific">Plectosphaerella plurivora</name>
    <dbReference type="NCBI Taxonomy" id="936078"/>
    <lineage>
        <taxon>Eukaryota</taxon>
        <taxon>Fungi</taxon>
        <taxon>Dikarya</taxon>
        <taxon>Ascomycota</taxon>
        <taxon>Pezizomycotina</taxon>
        <taxon>Sordariomycetes</taxon>
        <taxon>Hypocreomycetidae</taxon>
        <taxon>Glomerellales</taxon>
        <taxon>Plectosphaerellaceae</taxon>
        <taxon>Plectosphaerella</taxon>
    </lineage>
</organism>
<gene>
    <name evidence="6" type="ORF">F5X68DRAFT_215674</name>
</gene>
<dbReference type="SUPFAM" id="SSF50965">
    <property type="entry name" value="Galactose oxidase, central domain"/>
    <property type="match status" value="1"/>
</dbReference>
<accession>A0A9P8V3R3</accession>
<feature type="transmembrane region" description="Helical" evidence="4">
    <location>
        <begin position="466"/>
        <end position="490"/>
    </location>
</feature>
<dbReference type="InterPro" id="IPR015915">
    <property type="entry name" value="Kelch-typ_b-propeller"/>
</dbReference>
<name>A0A9P8V3R3_9PEZI</name>
<feature type="region of interest" description="Disordered" evidence="3">
    <location>
        <begin position="537"/>
        <end position="572"/>
    </location>
</feature>
<keyword evidence="7" id="KW-1185">Reference proteome</keyword>
<feature type="signal peptide" evidence="5">
    <location>
        <begin position="1"/>
        <end position="26"/>
    </location>
</feature>
<keyword evidence="1" id="KW-0677">Repeat</keyword>
<dbReference type="EMBL" id="JAGSXJ010000030">
    <property type="protein sequence ID" value="KAH6670258.1"/>
    <property type="molecule type" value="Genomic_DNA"/>
</dbReference>
<comment type="caution">
    <text evidence="6">The sequence shown here is derived from an EMBL/GenBank/DDBJ whole genome shotgun (WGS) entry which is preliminary data.</text>
</comment>
<keyword evidence="4" id="KW-0472">Membrane</keyword>
<protein>
    <recommendedName>
        <fullName evidence="8">Kelch repeat protein</fullName>
    </recommendedName>
</protein>
<dbReference type="PANTHER" id="PTHR47435">
    <property type="entry name" value="KELCH REPEAT PROTEIN (AFU_ORTHOLOGUE AFUA_5G12780)"/>
    <property type="match status" value="1"/>
</dbReference>
<evidence type="ECO:0000313" key="7">
    <source>
        <dbReference type="Proteomes" id="UP000770015"/>
    </source>
</evidence>
<evidence type="ECO:0000256" key="2">
    <source>
        <dbReference type="ARBA" id="ARBA00023004"/>
    </source>
</evidence>
<dbReference type="OrthoDB" id="540004at2759"/>
<feature type="chain" id="PRO_5040236732" description="Kelch repeat protein" evidence="5">
    <location>
        <begin position="27"/>
        <end position="572"/>
    </location>
</feature>
<dbReference type="AlphaFoldDB" id="A0A9P8V3R3"/>
<dbReference type="Gene3D" id="2.120.10.80">
    <property type="entry name" value="Kelch-type beta propeller"/>
    <property type="match status" value="2"/>
</dbReference>
<reference evidence="6" key="1">
    <citation type="journal article" date="2021" name="Nat. Commun.">
        <title>Genetic determinants of endophytism in the Arabidopsis root mycobiome.</title>
        <authorList>
            <person name="Mesny F."/>
            <person name="Miyauchi S."/>
            <person name="Thiergart T."/>
            <person name="Pickel B."/>
            <person name="Atanasova L."/>
            <person name="Karlsson M."/>
            <person name="Huettel B."/>
            <person name="Barry K.W."/>
            <person name="Haridas S."/>
            <person name="Chen C."/>
            <person name="Bauer D."/>
            <person name="Andreopoulos W."/>
            <person name="Pangilinan J."/>
            <person name="LaButti K."/>
            <person name="Riley R."/>
            <person name="Lipzen A."/>
            <person name="Clum A."/>
            <person name="Drula E."/>
            <person name="Henrissat B."/>
            <person name="Kohler A."/>
            <person name="Grigoriev I.V."/>
            <person name="Martin F.M."/>
            <person name="Hacquard S."/>
        </authorList>
    </citation>
    <scope>NUCLEOTIDE SEQUENCE</scope>
    <source>
        <strain evidence="6">MPI-SDFR-AT-0117</strain>
    </source>
</reference>
<evidence type="ECO:0000256" key="5">
    <source>
        <dbReference type="SAM" id="SignalP"/>
    </source>
</evidence>
<feature type="compositionally biased region" description="Low complexity" evidence="3">
    <location>
        <begin position="563"/>
        <end position="572"/>
    </location>
</feature>
<evidence type="ECO:0000256" key="4">
    <source>
        <dbReference type="SAM" id="Phobius"/>
    </source>
</evidence>
<dbReference type="PANTHER" id="PTHR47435:SF4">
    <property type="entry name" value="KELCH REPEAT PROTEIN (AFU_ORTHOLOGUE AFUA_5G12780)"/>
    <property type="match status" value="1"/>
</dbReference>
<proteinExistence type="predicted"/>
<keyword evidence="4" id="KW-1133">Transmembrane helix</keyword>
<evidence type="ECO:0000313" key="6">
    <source>
        <dbReference type="EMBL" id="KAH6670258.1"/>
    </source>
</evidence>